<dbReference type="OMA" id="FRESIVY"/>
<feature type="compositionally biased region" description="Low complexity" evidence="1">
    <location>
        <begin position="126"/>
        <end position="141"/>
    </location>
</feature>
<feature type="region of interest" description="Disordered" evidence="1">
    <location>
        <begin position="26"/>
        <end position="55"/>
    </location>
</feature>
<feature type="compositionally biased region" description="Low complexity" evidence="1">
    <location>
        <begin position="634"/>
        <end position="645"/>
    </location>
</feature>
<feature type="region of interest" description="Disordered" evidence="1">
    <location>
        <begin position="798"/>
        <end position="870"/>
    </location>
</feature>
<protein>
    <submittedName>
        <fullName evidence="2">Uncharacterized protein</fullName>
    </submittedName>
</protein>
<feature type="region of interest" description="Disordered" evidence="1">
    <location>
        <begin position="298"/>
        <end position="429"/>
    </location>
</feature>
<feature type="compositionally biased region" description="Polar residues" evidence="1">
    <location>
        <begin position="582"/>
        <end position="603"/>
    </location>
</feature>
<dbReference type="KEGG" id="aalt:CC77DRAFT_1061295"/>
<accession>A0A177DNJ2</accession>
<evidence type="ECO:0000313" key="3">
    <source>
        <dbReference type="Proteomes" id="UP000077248"/>
    </source>
</evidence>
<feature type="compositionally biased region" description="Polar residues" evidence="1">
    <location>
        <begin position="312"/>
        <end position="334"/>
    </location>
</feature>
<feature type="region of interest" description="Disordered" evidence="1">
    <location>
        <begin position="441"/>
        <end position="504"/>
    </location>
</feature>
<dbReference type="VEuPathDB" id="FungiDB:CC77DRAFT_1061295"/>
<dbReference type="AlphaFoldDB" id="A0A177DNJ2"/>
<gene>
    <name evidence="2" type="ORF">CC77DRAFT_1061295</name>
</gene>
<feature type="compositionally biased region" description="Basic and acidic residues" evidence="1">
    <location>
        <begin position="805"/>
        <end position="870"/>
    </location>
</feature>
<feature type="compositionally biased region" description="Low complexity" evidence="1">
    <location>
        <begin position="411"/>
        <end position="425"/>
    </location>
</feature>
<proteinExistence type="predicted"/>
<dbReference type="Proteomes" id="UP000077248">
    <property type="component" value="Unassembled WGS sequence"/>
</dbReference>
<feature type="compositionally biased region" description="Polar residues" evidence="1">
    <location>
        <begin position="360"/>
        <end position="376"/>
    </location>
</feature>
<organism evidence="2 3">
    <name type="scientific">Alternaria alternata</name>
    <name type="common">Alternaria rot fungus</name>
    <name type="synonym">Torula alternata</name>
    <dbReference type="NCBI Taxonomy" id="5599"/>
    <lineage>
        <taxon>Eukaryota</taxon>
        <taxon>Fungi</taxon>
        <taxon>Dikarya</taxon>
        <taxon>Ascomycota</taxon>
        <taxon>Pezizomycotina</taxon>
        <taxon>Dothideomycetes</taxon>
        <taxon>Pleosporomycetidae</taxon>
        <taxon>Pleosporales</taxon>
        <taxon>Pleosporineae</taxon>
        <taxon>Pleosporaceae</taxon>
        <taxon>Alternaria</taxon>
        <taxon>Alternaria sect. Alternaria</taxon>
        <taxon>Alternaria alternata complex</taxon>
    </lineage>
</organism>
<feature type="region of interest" description="Disordered" evidence="1">
    <location>
        <begin position="90"/>
        <end position="270"/>
    </location>
</feature>
<dbReference type="GeneID" id="29114010"/>
<feature type="compositionally biased region" description="Polar residues" evidence="1">
    <location>
        <begin position="105"/>
        <end position="120"/>
    </location>
</feature>
<evidence type="ECO:0000256" key="1">
    <source>
        <dbReference type="SAM" id="MobiDB-lite"/>
    </source>
</evidence>
<reference evidence="2 3" key="1">
    <citation type="submission" date="2016-05" db="EMBL/GenBank/DDBJ databases">
        <title>Comparative analysis of secretome profiles of manganese(II)-oxidizing ascomycete fungi.</title>
        <authorList>
            <consortium name="DOE Joint Genome Institute"/>
            <person name="Zeiner C.A."/>
            <person name="Purvine S.O."/>
            <person name="Zink E.M."/>
            <person name="Wu S."/>
            <person name="Pasa-Tolic L."/>
            <person name="Chaput D.L."/>
            <person name="Haridas S."/>
            <person name="Grigoriev I.V."/>
            <person name="Santelli C.M."/>
            <person name="Hansel C.M."/>
        </authorList>
    </citation>
    <scope>NUCLEOTIDE SEQUENCE [LARGE SCALE GENOMIC DNA]</scope>
    <source>
        <strain evidence="2 3">SRC1lrK2f</strain>
    </source>
</reference>
<sequence length="870" mass="95870">MLRLRTSELTLIPDDTDETFRRMALRQRTRLRTNPPPGRPAQPGRPILRPGPQRLTRDSVTALGSIPVLQPHAAAITSAEEEFLEDAYQEVTPSTEHSVGERPASPTSQRETPLRINSMQPPVSPASPVRSLPSPALSLPSPESPPRRSLHGVLPFRFGRNRRPSTTQSQPDTVVSVARTPTRSPLGYARLDSTRASSIGDTSNSSTISPSGDSTESSTGLRGGGRARDVGEPPHAPSPLHHMQRLSSPEHEEPSGDPTKSPTTPHEDQPTLYLEGYWHHTPRGDEYRMRKSTEDRFWRRTPHSEPRRVSGRQDSIMRSLSLGSAPSLLTNRSRPPSGLPFDDVFSTLPTVEPRSRRNASDSTASRNDYYSTSSDIFRTPGGSLQPEQTNSRPRHFSSDASGASGQFSYYGSLPPSRGASSGGPSIENDLSRFQMDGAVASNEDHRPLAPAVPSSVSRHSTNRPNSSGSSILSFSDNVGSGPHGVSPLPSMPYTRNQGDSASSDYTTQRLGYIVDATTAAMEGLESPLNPFSEHYQRQLQAAQARMNPYTHQSRAEGAQARRSSQGHGSRPNHSRHPPPLLGQSTRSSQQDYYRAQESQQSFENLAIDESKNHEWGSNFHGRGGRGGRHSRENPSSVPASSSDAAIRAGRVQAQRAAYERLHNPRMAMQVETNMNALRHSMPQPTITHDAPSRRHHFTGFRNEVHGNTPFNTHRRPSQSQTAHPLGGPRGGEPGDIFQASYPQTTSSVPQRAYRPIPGARYLNPPLTRDSPLTALALDQGSGTTSRRSHDPLVRATTMARTHRRVPPEQRDQENDGDREAMEREREGINSRYGNEEGGRSRMDETPPRIGRVERRMREGDRHREDGVRDV</sequence>
<feature type="compositionally biased region" description="Polar residues" evidence="1">
    <location>
        <begin position="454"/>
        <end position="478"/>
    </location>
</feature>
<feature type="compositionally biased region" description="Basic and acidic residues" evidence="1">
    <location>
        <begin position="298"/>
        <end position="308"/>
    </location>
</feature>
<feature type="compositionally biased region" description="Polar residues" evidence="1">
    <location>
        <begin position="493"/>
        <end position="504"/>
    </location>
</feature>
<feature type="region of interest" description="Disordered" evidence="1">
    <location>
        <begin position="706"/>
        <end position="772"/>
    </location>
</feature>
<feature type="compositionally biased region" description="Polar residues" evidence="1">
    <location>
        <begin position="740"/>
        <end position="749"/>
    </location>
</feature>
<feature type="region of interest" description="Disordered" evidence="1">
    <location>
        <begin position="537"/>
        <end position="646"/>
    </location>
</feature>
<dbReference type="EMBL" id="KV441478">
    <property type="protein sequence ID" value="OAG20721.1"/>
    <property type="molecule type" value="Genomic_DNA"/>
</dbReference>
<feature type="compositionally biased region" description="Polar residues" evidence="1">
    <location>
        <begin position="398"/>
        <end position="409"/>
    </location>
</feature>
<dbReference type="RefSeq" id="XP_018386142.1">
    <property type="nucleotide sequence ID" value="XM_018528416.1"/>
</dbReference>
<name>A0A177DNJ2_ALTAL</name>
<feature type="compositionally biased region" description="Polar residues" evidence="1">
    <location>
        <begin position="194"/>
        <end position="220"/>
    </location>
</feature>
<evidence type="ECO:0000313" key="2">
    <source>
        <dbReference type="EMBL" id="OAG20721.1"/>
    </source>
</evidence>
<keyword evidence="3" id="KW-1185">Reference proteome</keyword>
<feature type="compositionally biased region" description="Polar residues" evidence="1">
    <location>
        <begin position="164"/>
        <end position="183"/>
    </location>
</feature>